<proteinExistence type="predicted"/>
<dbReference type="Proteomes" id="UP000032668">
    <property type="component" value="Unassembled WGS sequence"/>
</dbReference>
<dbReference type="EMBL" id="BANC01000030">
    <property type="protein sequence ID" value="GAN79777.1"/>
    <property type="molecule type" value="Genomic_DNA"/>
</dbReference>
<keyword evidence="3" id="KW-1185">Reference proteome</keyword>
<reference evidence="2 3" key="1">
    <citation type="submission" date="2012-11" db="EMBL/GenBank/DDBJ databases">
        <title>Whole genome sequence of Acidocella aminolytica 101 = DSM 11237.</title>
        <authorList>
            <person name="Azuma Y."/>
            <person name="Higashiura N."/>
            <person name="Hirakawa H."/>
            <person name="Matsushita K."/>
        </authorList>
    </citation>
    <scope>NUCLEOTIDE SEQUENCE [LARGE SCALE GENOMIC DNA]</scope>
    <source>
        <strain evidence="3">101 / DSM 11237</strain>
    </source>
</reference>
<accession>A0A0D6PDP3</accession>
<evidence type="ECO:0000313" key="3">
    <source>
        <dbReference type="Proteomes" id="UP000032668"/>
    </source>
</evidence>
<protein>
    <submittedName>
        <fullName evidence="2">Uncharacterized protein</fullName>
    </submittedName>
</protein>
<gene>
    <name evidence="2" type="ORF">Aam_030_010</name>
</gene>
<sequence>MDIALTVRAAFGAYSIGDVITEPEAVAAALKSHPSYVTRRPAPSKPQAAGG</sequence>
<organism evidence="2 3">
    <name type="scientific">Acidocella aminolytica 101 = DSM 11237</name>
    <dbReference type="NCBI Taxonomy" id="1120923"/>
    <lineage>
        <taxon>Bacteria</taxon>
        <taxon>Pseudomonadati</taxon>
        <taxon>Pseudomonadota</taxon>
        <taxon>Alphaproteobacteria</taxon>
        <taxon>Acetobacterales</taxon>
        <taxon>Acidocellaceae</taxon>
        <taxon>Acidocella</taxon>
    </lineage>
</organism>
<evidence type="ECO:0000256" key="1">
    <source>
        <dbReference type="SAM" id="MobiDB-lite"/>
    </source>
</evidence>
<feature type="region of interest" description="Disordered" evidence="1">
    <location>
        <begin position="31"/>
        <end position="51"/>
    </location>
</feature>
<dbReference type="STRING" id="1120923.SAMN02746095_02955"/>
<name>A0A0D6PDP3_9PROT</name>
<comment type="caution">
    <text evidence="2">The sequence shown here is derived from an EMBL/GenBank/DDBJ whole genome shotgun (WGS) entry which is preliminary data.</text>
</comment>
<dbReference type="AlphaFoldDB" id="A0A0D6PDP3"/>
<evidence type="ECO:0000313" key="2">
    <source>
        <dbReference type="EMBL" id="GAN79777.1"/>
    </source>
</evidence>
<dbReference type="RefSeq" id="WP_175556525.1">
    <property type="nucleotide sequence ID" value="NZ_BANC01000030.1"/>
</dbReference>